<proteinExistence type="predicted"/>
<dbReference type="InterPro" id="IPR035423">
    <property type="entry name" value="M60-like_N"/>
</dbReference>
<dbReference type="Gene3D" id="2.60.120.1250">
    <property type="entry name" value="Peptidase M60, enhancin-like domain 1"/>
    <property type="match status" value="1"/>
</dbReference>
<gene>
    <name evidence="2" type="ORF">METZ01_LOCUS148683</name>
</gene>
<dbReference type="InterPro" id="IPR031161">
    <property type="entry name" value="Peptidase_M60_dom"/>
</dbReference>
<name>A0A382A369_9ZZZZ</name>
<reference evidence="2" key="1">
    <citation type="submission" date="2018-05" db="EMBL/GenBank/DDBJ databases">
        <authorList>
            <person name="Lanie J.A."/>
            <person name="Ng W.-L."/>
            <person name="Kazmierczak K.M."/>
            <person name="Andrzejewski T.M."/>
            <person name="Davidsen T.M."/>
            <person name="Wayne K.J."/>
            <person name="Tettelin H."/>
            <person name="Glass J.I."/>
            <person name="Rusch D."/>
            <person name="Podicherti R."/>
            <person name="Tsui H.-C.T."/>
            <person name="Winkler M.E."/>
        </authorList>
    </citation>
    <scope>NUCLEOTIDE SEQUENCE</scope>
</reference>
<evidence type="ECO:0000313" key="2">
    <source>
        <dbReference type="EMBL" id="SVA95829.1"/>
    </source>
</evidence>
<dbReference type="Gene3D" id="3.40.390.80">
    <property type="entry name" value="Peptidase M60, enhancin-like domain 2"/>
    <property type="match status" value="1"/>
</dbReference>
<sequence>MRNIVVNAVFKPLIFWGLAVLSAESLAAGIKYEFSGDFSDSLLQSTIAGYIWPTTDDSEVPYTDYPLVSPQFASEAGVDFITLAWDQYLQLPSFASQGIDASNAFQLDVRFQFREGDSADRIDRILLTTNPGSRNDLGFTVRIEQIGDERILVLEGGEGSGKEGYRFVIANVEDNQWHDLTLIFRLSAARPRIEIFLNGAPSALSLHEDDRIDNDILKEFFSGGNFPDYSFGVGPAPASFFVGGMRLADYDEVAGLFLIDKLTVYPVKDIQDSVMLNEVLTSVTSNLSNGISSEANLIQSFLMNYNAGWDPIASQAKTFLNTYSNKKGAIFPTEDQKLSVTDFSPATVLAYYLQQWVFDELYTASNLDKVSGFDFPDAAFYPGPVSGNAPRVTKEITVDGDYKTDPGYQLNNQETVLRPTGLYIPPGELVVISKPQNVSLTGWKIRIGITNFDLEPTHASYNRFPRISNTFNLNSTETQVANPFGGGLYVEIPDGSQFGEVTLNVQGAVEMPTFALAGHTGLNQSVSKFLADIDNSYVPYFELIGNKFNFTWPNRFGHLYDDPQAVLERMDELFDAVSQMAGRPTERIRSEWLATDRMIPVGGTAYAASYPIHADLDGGDPTLREENDSISASPLQYIRNDYFGETAYAAINSANILWHEWGHLHNLPTLICQEQETNVHLP</sequence>
<dbReference type="PROSITE" id="PS51723">
    <property type="entry name" value="PEPTIDASE_M60"/>
    <property type="match status" value="1"/>
</dbReference>
<dbReference type="PANTHER" id="PTHR15730">
    <property type="entry name" value="EXPERIMENTAL AUTOIMMUNE PROSTATITIS ANTIGEN 2-RELATED"/>
    <property type="match status" value="1"/>
</dbReference>
<dbReference type="SMART" id="SM01276">
    <property type="entry name" value="M60-like"/>
    <property type="match status" value="1"/>
</dbReference>
<dbReference type="Pfam" id="PF17291">
    <property type="entry name" value="M60-like_N"/>
    <property type="match status" value="1"/>
</dbReference>
<feature type="non-terminal residue" evidence="2">
    <location>
        <position position="682"/>
    </location>
</feature>
<dbReference type="PANTHER" id="PTHR15730:SF5">
    <property type="entry name" value="SI:CH211-210B2.2-RELATED"/>
    <property type="match status" value="1"/>
</dbReference>
<feature type="domain" description="Peptidase M60" evidence="1">
    <location>
        <begin position="415"/>
        <end position="682"/>
    </location>
</feature>
<organism evidence="2">
    <name type="scientific">marine metagenome</name>
    <dbReference type="NCBI Taxonomy" id="408172"/>
    <lineage>
        <taxon>unclassified sequences</taxon>
        <taxon>metagenomes</taxon>
        <taxon>ecological metagenomes</taxon>
    </lineage>
</organism>
<accession>A0A382A369</accession>
<dbReference type="EMBL" id="UINC01023683">
    <property type="protein sequence ID" value="SVA95829.1"/>
    <property type="molecule type" value="Genomic_DNA"/>
</dbReference>
<dbReference type="InterPro" id="IPR051244">
    <property type="entry name" value="TCAF"/>
</dbReference>
<dbReference type="AlphaFoldDB" id="A0A382A369"/>
<protein>
    <recommendedName>
        <fullName evidence="1">Peptidase M60 domain-containing protein</fullName>
    </recommendedName>
</protein>
<evidence type="ECO:0000259" key="1">
    <source>
        <dbReference type="PROSITE" id="PS51723"/>
    </source>
</evidence>